<organism evidence="1 2">
    <name type="scientific">Bacillus arachidis</name>
    <dbReference type="NCBI Taxonomy" id="2819290"/>
    <lineage>
        <taxon>Bacteria</taxon>
        <taxon>Bacillati</taxon>
        <taxon>Bacillota</taxon>
        <taxon>Bacilli</taxon>
        <taxon>Bacillales</taxon>
        <taxon>Bacillaceae</taxon>
        <taxon>Bacillus</taxon>
    </lineage>
</organism>
<dbReference type="RefSeq" id="WP_208018045.1">
    <property type="nucleotide sequence ID" value="NZ_JAGDQJ010000014.1"/>
</dbReference>
<sequence length="155" mass="18856">MQSKYKYYFTKSERFNDVMIELNENETLYNPDLITIFFSSDIQRAYSSVKEAIEEFDKVLSGVEEKFQCSYNATDIEMDRYKTVIEELYPDDEDHPLQCEIETIELRKLLLIWFEELTQYRYTRGEIKKEQKEIILNWMEEQQKIGDELEKNLKR</sequence>
<evidence type="ECO:0000313" key="1">
    <source>
        <dbReference type="EMBL" id="MBO1626287.1"/>
    </source>
</evidence>
<dbReference type="EMBL" id="JAGDQJ010000014">
    <property type="protein sequence ID" value="MBO1626287.1"/>
    <property type="molecule type" value="Genomic_DNA"/>
</dbReference>
<protein>
    <submittedName>
        <fullName evidence="1">Uncharacterized protein</fullName>
    </submittedName>
</protein>
<proteinExistence type="predicted"/>
<name>A0ABS3NZC6_9BACI</name>
<accession>A0ABS3NZC6</accession>
<gene>
    <name evidence="1" type="ORF">J4P90_13775</name>
</gene>
<evidence type="ECO:0000313" key="2">
    <source>
        <dbReference type="Proteomes" id="UP000677611"/>
    </source>
</evidence>
<comment type="caution">
    <text evidence="1">The sequence shown here is derived from an EMBL/GenBank/DDBJ whole genome shotgun (WGS) entry which is preliminary data.</text>
</comment>
<dbReference type="Proteomes" id="UP000677611">
    <property type="component" value="Unassembled WGS sequence"/>
</dbReference>
<keyword evidence="2" id="KW-1185">Reference proteome</keyword>
<reference evidence="1 2" key="1">
    <citation type="submission" date="2021-03" db="EMBL/GenBank/DDBJ databases">
        <title>Identification of novel Bacillus strains.</title>
        <authorList>
            <person name="Xiao Z."/>
            <person name="Li Y."/>
            <person name="Shen J."/>
        </authorList>
    </citation>
    <scope>NUCLEOTIDE SEQUENCE [LARGE SCALE GENOMIC DNA]</scope>
    <source>
        <strain evidence="1 2">SY8</strain>
    </source>
</reference>